<dbReference type="PANTHER" id="PTHR10907:SF47">
    <property type="entry name" value="REGUCALCIN"/>
    <property type="match status" value="1"/>
</dbReference>
<keyword evidence="12" id="KW-0106">Calcium</keyword>
<proteinExistence type="inferred from homology"/>
<dbReference type="GO" id="GO:0004341">
    <property type="term" value="F:gluconolactonase activity"/>
    <property type="evidence" value="ECO:0007669"/>
    <property type="project" value="UniProtKB-EC"/>
</dbReference>
<evidence type="ECO:0000256" key="2">
    <source>
        <dbReference type="ARBA" id="ARBA00001913"/>
    </source>
</evidence>
<dbReference type="InterPro" id="IPR013658">
    <property type="entry name" value="SGL"/>
</dbReference>
<comment type="cofactor">
    <cofactor evidence="2">
        <name>Ca(2+)</name>
        <dbReference type="ChEBI" id="CHEBI:29108"/>
    </cofactor>
</comment>
<dbReference type="PRINTS" id="PR01791">
    <property type="entry name" value="REGUCALCIN"/>
</dbReference>
<evidence type="ECO:0000256" key="3">
    <source>
        <dbReference type="ARBA" id="ARBA00001936"/>
    </source>
</evidence>
<evidence type="ECO:0000256" key="1">
    <source>
        <dbReference type="ARBA" id="ARBA00001589"/>
    </source>
</evidence>
<organism evidence="17 18">
    <name type="scientific">Parapedobacter pyrenivorans</name>
    <dbReference type="NCBI Taxonomy" id="1305674"/>
    <lineage>
        <taxon>Bacteria</taxon>
        <taxon>Pseudomonadati</taxon>
        <taxon>Bacteroidota</taxon>
        <taxon>Sphingobacteriia</taxon>
        <taxon>Sphingobacteriales</taxon>
        <taxon>Sphingobacteriaceae</taxon>
        <taxon>Parapedobacter</taxon>
    </lineage>
</organism>
<comment type="caution">
    <text evidence="17">The sequence shown here is derived from an EMBL/GenBank/DDBJ whole genome shotgun (WGS) entry which is preliminary data.</text>
</comment>
<dbReference type="AlphaFoldDB" id="A0A917I2N1"/>
<keyword evidence="9" id="KW-0963">Cytoplasm</keyword>
<dbReference type="Proteomes" id="UP000660862">
    <property type="component" value="Unassembled WGS sequence"/>
</dbReference>
<feature type="binding site" evidence="15">
    <location>
        <position position="105"/>
    </location>
    <ligand>
        <name>substrate</name>
    </ligand>
</feature>
<feature type="active site" description="Proton donor/acceptor" evidence="14">
    <location>
        <position position="202"/>
    </location>
</feature>
<evidence type="ECO:0000256" key="12">
    <source>
        <dbReference type="ARBA" id="ARBA00022837"/>
    </source>
</evidence>
<dbReference type="GO" id="GO:0005509">
    <property type="term" value="F:calcium ion binding"/>
    <property type="evidence" value="ECO:0007669"/>
    <property type="project" value="InterPro"/>
</dbReference>
<accession>A0A917I2N1</accession>
<comment type="subcellular location">
    <subcellularLocation>
        <location evidence="5">Cytoplasm</location>
    </subcellularLocation>
</comment>
<evidence type="ECO:0000256" key="14">
    <source>
        <dbReference type="PIRSR" id="PIRSR605511-1"/>
    </source>
</evidence>
<keyword evidence="11" id="KW-0378">Hydrolase</keyword>
<sequence>MMNGTSNWQVVLTEFCTLGESPVWDDRLQRILWVDIIEGHVHEWYTAARRHVMTHFPVKIGAIALIDDGAVIAASDEGFVFLDLRNRGVKRITDPESRLADNRFNDGKCDAVGRFWAGTMDEVTGKKGAGSLYSLDKDGRATRRVNNVTCSNGLAWSLDHQTLFYIDTGTHQVQAFDFELETGRIANPRAVIDIPESEGWPDGMTIDAAGMLWIAFWGGWKVARWNPYTGEKLSEIKLPVAQITSCTFGGKNLKDLYITSANIGLTDAERSAQRLAGSLFVVDNLDVGGIGPSRYVQRESPSDFATHTIHGH</sequence>
<evidence type="ECO:0000313" key="18">
    <source>
        <dbReference type="Proteomes" id="UP000660862"/>
    </source>
</evidence>
<evidence type="ECO:0000313" key="17">
    <source>
        <dbReference type="EMBL" id="GGH03783.1"/>
    </source>
</evidence>
<evidence type="ECO:0000256" key="13">
    <source>
        <dbReference type="ARBA" id="ARBA00032464"/>
    </source>
</evidence>
<dbReference type="GO" id="GO:0019853">
    <property type="term" value="P:L-ascorbic acid biosynthetic process"/>
    <property type="evidence" value="ECO:0007669"/>
    <property type="project" value="TreeGrafter"/>
</dbReference>
<comment type="cofactor">
    <cofactor evidence="15">
        <name>Zn(2+)</name>
        <dbReference type="ChEBI" id="CHEBI:29105"/>
    </cofactor>
    <text evidence="15">Binds 1 divalent metal cation per subunit.</text>
</comment>
<dbReference type="GO" id="GO:0030234">
    <property type="term" value="F:enzyme regulator activity"/>
    <property type="evidence" value="ECO:0007669"/>
    <property type="project" value="InterPro"/>
</dbReference>
<evidence type="ECO:0000256" key="15">
    <source>
        <dbReference type="PIRSR" id="PIRSR605511-2"/>
    </source>
</evidence>
<evidence type="ECO:0000256" key="8">
    <source>
        <dbReference type="ARBA" id="ARBA00016808"/>
    </source>
</evidence>
<dbReference type="EC" id="3.1.1.17" evidence="7"/>
<evidence type="ECO:0000256" key="4">
    <source>
        <dbReference type="ARBA" id="ARBA00001946"/>
    </source>
</evidence>
<dbReference type="RefSeq" id="WP_229738928.1">
    <property type="nucleotide sequence ID" value="NZ_BMER01000006.1"/>
</dbReference>
<keyword evidence="10 15" id="KW-0479">Metal-binding</keyword>
<keyword evidence="18" id="KW-1185">Reference proteome</keyword>
<reference evidence="17" key="1">
    <citation type="journal article" date="2014" name="Int. J. Syst. Evol. Microbiol.">
        <title>Complete genome sequence of Corynebacterium casei LMG S-19264T (=DSM 44701T), isolated from a smear-ripened cheese.</title>
        <authorList>
            <consortium name="US DOE Joint Genome Institute (JGI-PGF)"/>
            <person name="Walter F."/>
            <person name="Albersmeier A."/>
            <person name="Kalinowski J."/>
            <person name="Ruckert C."/>
        </authorList>
    </citation>
    <scope>NUCLEOTIDE SEQUENCE</scope>
    <source>
        <strain evidence="17">CGMCC 1.12195</strain>
    </source>
</reference>
<evidence type="ECO:0000256" key="7">
    <source>
        <dbReference type="ARBA" id="ARBA00013227"/>
    </source>
</evidence>
<evidence type="ECO:0000256" key="5">
    <source>
        <dbReference type="ARBA" id="ARBA00004496"/>
    </source>
</evidence>
<name>A0A917I2N1_9SPHI</name>
<dbReference type="Pfam" id="PF08450">
    <property type="entry name" value="SGL"/>
    <property type="match status" value="1"/>
</dbReference>
<comment type="cofactor">
    <cofactor evidence="3">
        <name>Mn(2+)</name>
        <dbReference type="ChEBI" id="CHEBI:29035"/>
    </cofactor>
</comment>
<dbReference type="GO" id="GO:0005737">
    <property type="term" value="C:cytoplasm"/>
    <property type="evidence" value="ECO:0007669"/>
    <property type="project" value="UniProtKB-SubCell"/>
</dbReference>
<dbReference type="PRINTS" id="PR01790">
    <property type="entry name" value="SMP30FAMILY"/>
</dbReference>
<comment type="cofactor">
    <cofactor evidence="4">
        <name>Mg(2+)</name>
        <dbReference type="ChEBI" id="CHEBI:18420"/>
    </cofactor>
</comment>
<feature type="binding site" evidence="15">
    <location>
        <position position="202"/>
    </location>
    <ligand>
        <name>a divalent metal cation</name>
        <dbReference type="ChEBI" id="CHEBI:60240"/>
    </ligand>
</feature>
<feature type="binding site" evidence="15">
    <location>
        <position position="103"/>
    </location>
    <ligand>
        <name>substrate</name>
    </ligand>
</feature>
<evidence type="ECO:0000256" key="6">
    <source>
        <dbReference type="ARBA" id="ARBA00008853"/>
    </source>
</evidence>
<evidence type="ECO:0000256" key="11">
    <source>
        <dbReference type="ARBA" id="ARBA00022801"/>
    </source>
</evidence>
<keyword evidence="15" id="KW-0862">Zinc</keyword>
<evidence type="ECO:0000259" key="16">
    <source>
        <dbReference type="Pfam" id="PF08450"/>
    </source>
</evidence>
<dbReference type="Gene3D" id="2.120.10.30">
    <property type="entry name" value="TolB, C-terminal domain"/>
    <property type="match status" value="1"/>
</dbReference>
<feature type="binding site" evidence="15">
    <location>
        <position position="20"/>
    </location>
    <ligand>
        <name>a divalent metal cation</name>
        <dbReference type="ChEBI" id="CHEBI:60240"/>
    </ligand>
</feature>
<dbReference type="EMBL" id="BMER01000006">
    <property type="protein sequence ID" value="GGH03783.1"/>
    <property type="molecule type" value="Genomic_DNA"/>
</dbReference>
<dbReference type="InterPro" id="IPR008367">
    <property type="entry name" value="Regucalcin"/>
</dbReference>
<comment type="catalytic activity">
    <reaction evidence="1">
        <text>D-glucono-1,5-lactone + H2O = D-gluconate + H(+)</text>
        <dbReference type="Rhea" id="RHEA:10440"/>
        <dbReference type="ChEBI" id="CHEBI:15377"/>
        <dbReference type="ChEBI" id="CHEBI:15378"/>
        <dbReference type="ChEBI" id="CHEBI:16217"/>
        <dbReference type="ChEBI" id="CHEBI:18391"/>
        <dbReference type="EC" id="3.1.1.17"/>
    </reaction>
</comment>
<dbReference type="InterPro" id="IPR005511">
    <property type="entry name" value="SMP-30"/>
</dbReference>
<feature type="domain" description="SMP-30/Gluconolactonase/LRE-like region" evidence="16">
    <location>
        <begin position="18"/>
        <end position="262"/>
    </location>
</feature>
<evidence type="ECO:0000256" key="9">
    <source>
        <dbReference type="ARBA" id="ARBA00022490"/>
    </source>
</evidence>
<protein>
    <recommendedName>
        <fullName evidence="8">Regucalcin</fullName>
        <ecNumber evidence="7">3.1.1.17</ecNumber>
    </recommendedName>
    <alternativeName>
        <fullName evidence="13">Gluconolactonase</fullName>
    </alternativeName>
</protein>
<feature type="binding site" evidence="15">
    <location>
        <position position="152"/>
    </location>
    <ligand>
        <name>a divalent metal cation</name>
        <dbReference type="ChEBI" id="CHEBI:60240"/>
    </ligand>
</feature>
<dbReference type="PANTHER" id="PTHR10907">
    <property type="entry name" value="REGUCALCIN"/>
    <property type="match status" value="1"/>
</dbReference>
<evidence type="ECO:0000256" key="10">
    <source>
        <dbReference type="ARBA" id="ARBA00022723"/>
    </source>
</evidence>
<reference evidence="17" key="2">
    <citation type="submission" date="2020-09" db="EMBL/GenBank/DDBJ databases">
        <authorList>
            <person name="Sun Q."/>
            <person name="Zhou Y."/>
        </authorList>
    </citation>
    <scope>NUCLEOTIDE SEQUENCE</scope>
    <source>
        <strain evidence="17">CGMCC 1.12195</strain>
    </source>
</reference>
<gene>
    <name evidence="17" type="ORF">GCM10007415_45000</name>
</gene>
<dbReference type="InterPro" id="IPR011042">
    <property type="entry name" value="6-blade_b-propeller_TolB-like"/>
</dbReference>
<comment type="similarity">
    <text evidence="6">Belongs to the SMP-30/CGR1 family.</text>
</comment>
<dbReference type="SUPFAM" id="SSF63829">
    <property type="entry name" value="Calcium-dependent phosphotriesterase"/>
    <property type="match status" value="1"/>
</dbReference>